<organism evidence="2 3">
    <name type="scientific">Streptomyces pseudovenezuelae</name>
    <dbReference type="NCBI Taxonomy" id="67350"/>
    <lineage>
        <taxon>Bacteria</taxon>
        <taxon>Bacillati</taxon>
        <taxon>Actinomycetota</taxon>
        <taxon>Actinomycetes</taxon>
        <taxon>Kitasatosporales</taxon>
        <taxon>Streptomycetaceae</taxon>
        <taxon>Streptomyces</taxon>
        <taxon>Streptomyces aurantiacus group</taxon>
    </lineage>
</organism>
<keyword evidence="3" id="KW-1185">Reference proteome</keyword>
<protein>
    <submittedName>
        <fullName evidence="2">DUF397 domain-containing protein</fullName>
    </submittedName>
</protein>
<evidence type="ECO:0000313" key="2">
    <source>
        <dbReference type="EMBL" id="WUT42770.1"/>
    </source>
</evidence>
<dbReference type="EMBL" id="CP109011">
    <property type="protein sequence ID" value="WUT42770.1"/>
    <property type="molecule type" value="Genomic_DNA"/>
</dbReference>
<dbReference type="Proteomes" id="UP001432168">
    <property type="component" value="Chromosome"/>
</dbReference>
<sequence length="69" mass="7658">MVGRELVGRAWFRSSYSANGGECVEVAAEDRGRVLVRDSKQYRDAVLAFRHEAWCGFLAGLVDPEARGI</sequence>
<evidence type="ECO:0000259" key="1">
    <source>
        <dbReference type="Pfam" id="PF04149"/>
    </source>
</evidence>
<name>A0ABZ1WSN4_9ACTN</name>
<dbReference type="InterPro" id="IPR007278">
    <property type="entry name" value="DUF397"/>
</dbReference>
<accession>A0ABZ1WSN4</accession>
<feature type="domain" description="DUF397" evidence="1">
    <location>
        <begin position="10"/>
        <end position="61"/>
    </location>
</feature>
<proteinExistence type="predicted"/>
<gene>
    <name evidence="2" type="ORF">OG929_10955</name>
</gene>
<dbReference type="Pfam" id="PF04149">
    <property type="entry name" value="DUF397"/>
    <property type="match status" value="1"/>
</dbReference>
<reference evidence="2" key="1">
    <citation type="submission" date="2022-10" db="EMBL/GenBank/DDBJ databases">
        <title>The complete genomes of actinobacterial strains from the NBC collection.</title>
        <authorList>
            <person name="Joergensen T.S."/>
            <person name="Alvarez Arevalo M."/>
            <person name="Sterndorff E.B."/>
            <person name="Faurdal D."/>
            <person name="Vuksanovic O."/>
            <person name="Mourched A.-S."/>
            <person name="Charusanti P."/>
            <person name="Shaw S."/>
            <person name="Blin K."/>
            <person name="Weber T."/>
        </authorList>
    </citation>
    <scope>NUCLEOTIDE SEQUENCE</scope>
    <source>
        <strain evidence="2">NBC_00686</strain>
    </source>
</reference>
<evidence type="ECO:0000313" key="3">
    <source>
        <dbReference type="Proteomes" id="UP001432168"/>
    </source>
</evidence>